<organism evidence="8 9">
    <name type="scientific">Limnoglobus roseus</name>
    <dbReference type="NCBI Taxonomy" id="2598579"/>
    <lineage>
        <taxon>Bacteria</taxon>
        <taxon>Pseudomonadati</taxon>
        <taxon>Planctomycetota</taxon>
        <taxon>Planctomycetia</taxon>
        <taxon>Gemmatales</taxon>
        <taxon>Gemmataceae</taxon>
        <taxon>Limnoglobus</taxon>
    </lineage>
</organism>
<protein>
    <recommendedName>
        <fullName evidence="7">DUF1559 domain-containing protein</fullName>
    </recommendedName>
</protein>
<keyword evidence="3" id="KW-0812">Transmembrane</keyword>
<comment type="subcellular location">
    <subcellularLocation>
        <location evidence="1">Membrane</location>
        <topology evidence="1">Single-pass membrane protein</topology>
    </subcellularLocation>
</comment>
<dbReference type="Pfam" id="PF07596">
    <property type="entry name" value="SBP_bac_10"/>
    <property type="match status" value="1"/>
</dbReference>
<dbReference type="PROSITE" id="PS51257">
    <property type="entry name" value="PROKAR_LIPOPROTEIN"/>
    <property type="match status" value="1"/>
</dbReference>
<name>A0A5C1AGP1_9BACT</name>
<dbReference type="OrthoDB" id="285651at2"/>
<evidence type="ECO:0000256" key="6">
    <source>
        <dbReference type="SAM" id="MobiDB-lite"/>
    </source>
</evidence>
<dbReference type="GO" id="GO:0016020">
    <property type="term" value="C:membrane"/>
    <property type="evidence" value="ECO:0007669"/>
    <property type="project" value="UniProtKB-SubCell"/>
</dbReference>
<feature type="compositionally biased region" description="Pro residues" evidence="6">
    <location>
        <begin position="257"/>
        <end position="281"/>
    </location>
</feature>
<keyword evidence="4" id="KW-1133">Transmembrane helix</keyword>
<dbReference type="RefSeq" id="WP_149110881.1">
    <property type="nucleotide sequence ID" value="NZ_CP042425.1"/>
</dbReference>
<accession>A0A5C1AGP1</accession>
<feature type="compositionally biased region" description="Basic and acidic residues" evidence="6">
    <location>
        <begin position="21"/>
        <end position="37"/>
    </location>
</feature>
<evidence type="ECO:0000256" key="5">
    <source>
        <dbReference type="ARBA" id="ARBA00023136"/>
    </source>
</evidence>
<feature type="region of interest" description="Disordered" evidence="6">
    <location>
        <begin position="18"/>
        <end position="55"/>
    </location>
</feature>
<evidence type="ECO:0000259" key="7">
    <source>
        <dbReference type="Pfam" id="PF07596"/>
    </source>
</evidence>
<sequence length="281" mass="29997">MFRIMVFVLATACGLAAGCKPKPEPQPEPQKQPEDNPKPQPDAPTPPAPDAAKETAKKRLKEVAAGWLNFTDGMGPNFPTNTAPKTGVGLSWRVVILPYIGQDAIYKKFKLDEPWDSEANKALIDQMPEVYASPGKAAEKGKTYLRSFVGPHAALPDKPLKVMGGVPRGRMFIFPDGTSNTITVAEATEPVIWTKADDLPFDGGPEKPTAAVPKLGGPFDGGFHAAAADGVVHWFEKSTPEAKIRAAITIDGNEMVPLPPVPPTPPASKPSSKPRPPASKR</sequence>
<dbReference type="InterPro" id="IPR011453">
    <property type="entry name" value="DUF1559"/>
</dbReference>
<evidence type="ECO:0000256" key="4">
    <source>
        <dbReference type="ARBA" id="ARBA00022989"/>
    </source>
</evidence>
<evidence type="ECO:0000256" key="3">
    <source>
        <dbReference type="ARBA" id="ARBA00022692"/>
    </source>
</evidence>
<feature type="domain" description="DUF1559" evidence="7">
    <location>
        <begin position="58"/>
        <end position="193"/>
    </location>
</feature>
<evidence type="ECO:0000256" key="1">
    <source>
        <dbReference type="ARBA" id="ARBA00004167"/>
    </source>
</evidence>
<feature type="region of interest" description="Disordered" evidence="6">
    <location>
        <begin position="251"/>
        <end position="281"/>
    </location>
</feature>
<evidence type="ECO:0000313" key="8">
    <source>
        <dbReference type="EMBL" id="QEL16118.1"/>
    </source>
</evidence>
<dbReference type="PANTHER" id="PTHR30093:SF44">
    <property type="entry name" value="TYPE II SECRETION SYSTEM CORE PROTEIN G"/>
    <property type="match status" value="1"/>
</dbReference>
<dbReference type="KEGG" id="lrs:PX52LOC_03057"/>
<dbReference type="PANTHER" id="PTHR30093">
    <property type="entry name" value="GENERAL SECRETION PATHWAY PROTEIN G"/>
    <property type="match status" value="1"/>
</dbReference>
<reference evidence="9" key="1">
    <citation type="submission" date="2019-08" db="EMBL/GenBank/DDBJ databases">
        <title>Limnoglobus roseus gen. nov., sp. nov., a novel freshwater planctomycete with a giant genome from the family Gemmataceae.</title>
        <authorList>
            <person name="Kulichevskaya I.S."/>
            <person name="Naumoff D.G."/>
            <person name="Miroshnikov K."/>
            <person name="Ivanova A."/>
            <person name="Philippov D.A."/>
            <person name="Hakobyan A."/>
            <person name="Rijpstra I.C."/>
            <person name="Sinninghe Damste J.S."/>
            <person name="Liesack W."/>
            <person name="Dedysh S.N."/>
        </authorList>
    </citation>
    <scope>NUCLEOTIDE SEQUENCE [LARGE SCALE GENOMIC DNA]</scope>
    <source>
        <strain evidence="9">PX52</strain>
    </source>
</reference>
<keyword evidence="9" id="KW-1185">Reference proteome</keyword>
<evidence type="ECO:0000256" key="2">
    <source>
        <dbReference type="ARBA" id="ARBA00022481"/>
    </source>
</evidence>
<keyword evidence="5" id="KW-0472">Membrane</keyword>
<feature type="compositionally biased region" description="Pro residues" evidence="6">
    <location>
        <begin position="38"/>
        <end position="49"/>
    </location>
</feature>
<evidence type="ECO:0000313" key="9">
    <source>
        <dbReference type="Proteomes" id="UP000324974"/>
    </source>
</evidence>
<gene>
    <name evidence="8" type="ORF">PX52LOC_03057</name>
</gene>
<dbReference type="EMBL" id="CP042425">
    <property type="protein sequence ID" value="QEL16118.1"/>
    <property type="molecule type" value="Genomic_DNA"/>
</dbReference>
<dbReference type="AlphaFoldDB" id="A0A5C1AGP1"/>
<keyword evidence="2" id="KW-0488">Methylation</keyword>
<dbReference type="Proteomes" id="UP000324974">
    <property type="component" value="Chromosome"/>
</dbReference>
<proteinExistence type="predicted"/>